<evidence type="ECO:0000313" key="4">
    <source>
        <dbReference type="Proteomes" id="UP000679247"/>
    </source>
</evidence>
<evidence type="ECO:0000259" key="2">
    <source>
        <dbReference type="Pfam" id="PF26353"/>
    </source>
</evidence>
<proteinExistence type="predicted"/>
<keyword evidence="1" id="KW-0812">Transmembrane</keyword>
<keyword evidence="4" id="KW-1185">Reference proteome</keyword>
<sequence>MRKYIYFIICIGILSIIISGCSIRGTNEVQINVQDKLQHSETKLKVQKRVGEEANYEEFKEINNQSTVQNVKHLLESIHWENAEVSMTHPPDFQINFSSNKGIAVINYDLWISPNNEQIELVIQGEGKYVQLSKSKSGKLFETISGERLSNFD</sequence>
<dbReference type="InterPro" id="IPR058780">
    <property type="entry name" value="YhfM-like_dom"/>
</dbReference>
<evidence type="ECO:0000313" key="3">
    <source>
        <dbReference type="EMBL" id="QVY63438.1"/>
    </source>
</evidence>
<feature type="domain" description="YhfM-like" evidence="2">
    <location>
        <begin position="58"/>
        <end position="148"/>
    </location>
</feature>
<gene>
    <name evidence="3" type="ORF">J1899_10480</name>
</gene>
<evidence type="ECO:0000256" key="1">
    <source>
        <dbReference type="SAM" id="Phobius"/>
    </source>
</evidence>
<keyword evidence="1" id="KW-1133">Transmembrane helix</keyword>
<keyword evidence="1" id="KW-0472">Membrane</keyword>
<name>A0ABX8FHE3_9BACI</name>
<dbReference type="RefSeq" id="WP_214478585.1">
    <property type="nucleotide sequence ID" value="NZ_CP071709.1"/>
</dbReference>
<protein>
    <recommendedName>
        <fullName evidence="2">YhfM-like domain-containing protein</fullName>
    </recommendedName>
</protein>
<dbReference type="EMBL" id="CP071709">
    <property type="protein sequence ID" value="QVY63438.1"/>
    <property type="molecule type" value="Genomic_DNA"/>
</dbReference>
<dbReference type="Pfam" id="PF26353">
    <property type="entry name" value="YhfM"/>
    <property type="match status" value="1"/>
</dbReference>
<organism evidence="3 4">
    <name type="scientific">Cytobacillus gottheilii</name>
    <dbReference type="NCBI Taxonomy" id="859144"/>
    <lineage>
        <taxon>Bacteria</taxon>
        <taxon>Bacillati</taxon>
        <taxon>Bacillota</taxon>
        <taxon>Bacilli</taxon>
        <taxon>Bacillales</taxon>
        <taxon>Bacillaceae</taxon>
        <taxon>Cytobacillus</taxon>
    </lineage>
</organism>
<accession>A0ABX8FHE3</accession>
<dbReference type="PROSITE" id="PS51257">
    <property type="entry name" value="PROKAR_LIPOPROTEIN"/>
    <property type="match status" value="1"/>
</dbReference>
<feature type="transmembrane region" description="Helical" evidence="1">
    <location>
        <begin position="5"/>
        <end position="25"/>
    </location>
</feature>
<reference evidence="3 4" key="1">
    <citation type="submission" date="2021-03" db="EMBL/GenBank/DDBJ databases">
        <title>The first data on the complete genome of the tetrodotoxin-producing bacterium.</title>
        <authorList>
            <person name="Melnikova D.I."/>
            <person name="Nijland R."/>
            <person name="Magarlamov T.Y."/>
        </authorList>
    </citation>
    <scope>NUCLEOTIDE SEQUENCE [LARGE SCALE GENOMIC DNA]</scope>
    <source>
        <strain evidence="3 4">1839</strain>
    </source>
</reference>
<dbReference type="Proteomes" id="UP000679247">
    <property type="component" value="Chromosome"/>
</dbReference>